<dbReference type="GO" id="GO:0000978">
    <property type="term" value="F:RNA polymerase II cis-regulatory region sequence-specific DNA binding"/>
    <property type="evidence" value="ECO:0007669"/>
    <property type="project" value="TreeGrafter"/>
</dbReference>
<dbReference type="InterPro" id="IPR009057">
    <property type="entry name" value="Homeodomain-like_sf"/>
</dbReference>
<keyword evidence="3" id="KW-0371">Homeobox</keyword>
<keyword evidence="3" id="KW-0238">DNA-binding</keyword>
<accession>A0AA36BK96</accession>
<feature type="compositionally biased region" description="Polar residues" evidence="4">
    <location>
        <begin position="31"/>
        <end position="42"/>
    </location>
</feature>
<evidence type="ECO:0000256" key="1">
    <source>
        <dbReference type="ARBA" id="ARBA00004123"/>
    </source>
</evidence>
<dbReference type="PANTHER" id="PTHR45874">
    <property type="entry name" value="HOMEOBOX PROTEIN ABDOMINAL-B"/>
    <property type="match status" value="1"/>
</dbReference>
<evidence type="ECO:0000313" key="8">
    <source>
        <dbReference type="Proteomes" id="UP001162480"/>
    </source>
</evidence>
<evidence type="ECO:0000256" key="2">
    <source>
        <dbReference type="ARBA" id="ARBA00006317"/>
    </source>
</evidence>
<dbReference type="Gene3D" id="1.10.10.60">
    <property type="entry name" value="Homeodomain-like"/>
    <property type="match status" value="1"/>
</dbReference>
<gene>
    <name evidence="7" type="ORF">OCTVUL_1B007506</name>
</gene>
<keyword evidence="3" id="KW-0539">Nucleus</keyword>
<dbReference type="InterPro" id="IPR001356">
    <property type="entry name" value="HD"/>
</dbReference>
<dbReference type="SUPFAM" id="SSF46689">
    <property type="entry name" value="Homeodomain-like"/>
    <property type="match status" value="1"/>
</dbReference>
<dbReference type="Pfam" id="PF17906">
    <property type="entry name" value="HTH_48"/>
    <property type="match status" value="1"/>
</dbReference>
<evidence type="ECO:0000259" key="5">
    <source>
        <dbReference type="Pfam" id="PF00046"/>
    </source>
</evidence>
<reference evidence="7" key="1">
    <citation type="submission" date="2023-08" db="EMBL/GenBank/DDBJ databases">
        <authorList>
            <person name="Alioto T."/>
            <person name="Alioto T."/>
            <person name="Gomez Garrido J."/>
        </authorList>
    </citation>
    <scope>NUCLEOTIDE SEQUENCE</scope>
</reference>
<name>A0AA36BK96_OCTVU</name>
<protein>
    <submittedName>
        <fullName evidence="7">Transposase type 1</fullName>
    </submittedName>
</protein>
<feature type="domain" description="Mos1 transposase HTH" evidence="6">
    <location>
        <begin position="5"/>
        <end position="52"/>
    </location>
</feature>
<evidence type="ECO:0000259" key="6">
    <source>
        <dbReference type="Pfam" id="PF17906"/>
    </source>
</evidence>
<feature type="domain" description="Homeobox" evidence="5">
    <location>
        <begin position="66"/>
        <end position="101"/>
    </location>
</feature>
<feature type="region of interest" description="Disordered" evidence="4">
    <location>
        <begin position="31"/>
        <end position="70"/>
    </location>
</feature>
<dbReference type="InterPro" id="IPR041426">
    <property type="entry name" value="Mos1_HTH"/>
</dbReference>
<proteinExistence type="inferred from homology"/>
<evidence type="ECO:0000256" key="3">
    <source>
        <dbReference type="RuleBase" id="RU000682"/>
    </source>
</evidence>
<evidence type="ECO:0000256" key="4">
    <source>
        <dbReference type="SAM" id="MobiDB-lite"/>
    </source>
</evidence>
<dbReference type="CDD" id="cd00086">
    <property type="entry name" value="homeodomain"/>
    <property type="match status" value="1"/>
</dbReference>
<dbReference type="EMBL" id="OX597830">
    <property type="protein sequence ID" value="CAI9735629.1"/>
    <property type="molecule type" value="Genomic_DNA"/>
</dbReference>
<dbReference type="InterPro" id="IPR046333">
    <property type="entry name" value="HXA10/ABDB-like"/>
</dbReference>
<comment type="subcellular location">
    <subcellularLocation>
        <location evidence="1 3">Nucleus</location>
    </subcellularLocation>
</comment>
<dbReference type="GO" id="GO:0000981">
    <property type="term" value="F:DNA-binding transcription factor activity, RNA polymerase II-specific"/>
    <property type="evidence" value="ECO:0007669"/>
    <property type="project" value="TreeGrafter"/>
</dbReference>
<dbReference type="AlphaFoldDB" id="A0AA36BK96"/>
<keyword evidence="8" id="KW-1185">Reference proteome</keyword>
<dbReference type="PANTHER" id="PTHR45874:SF4">
    <property type="entry name" value="HOMEOBOX PROTEIN ABDOMINAL-B"/>
    <property type="match status" value="1"/>
</dbReference>
<comment type="similarity">
    <text evidence="2">Belongs to the Abd-B homeobox family.</text>
</comment>
<evidence type="ECO:0000313" key="7">
    <source>
        <dbReference type="EMBL" id="CAI9735629.1"/>
    </source>
</evidence>
<dbReference type="Proteomes" id="UP001162480">
    <property type="component" value="Chromosome 17"/>
</dbReference>
<dbReference type="Pfam" id="PF00046">
    <property type="entry name" value="Homeodomain"/>
    <property type="match status" value="1"/>
</dbReference>
<sequence>MNMTKKDLRLLFLHEFKLGHNAFQTAANSNRAWGEGSTSDHTVPTPVQKFRSSDDSLEYEEETKGRKKRKPYTRYQTMVLENEFLNSSYITRQKRWEISLHSRVQREVRVATGSEEFKVTDTFAHN</sequence>
<dbReference type="GO" id="GO:0005634">
    <property type="term" value="C:nucleus"/>
    <property type="evidence" value="ECO:0007669"/>
    <property type="project" value="UniProtKB-SubCell"/>
</dbReference>
<dbReference type="Gene3D" id="1.10.10.1450">
    <property type="match status" value="1"/>
</dbReference>
<organism evidence="7 8">
    <name type="scientific">Octopus vulgaris</name>
    <name type="common">Common octopus</name>
    <dbReference type="NCBI Taxonomy" id="6645"/>
    <lineage>
        <taxon>Eukaryota</taxon>
        <taxon>Metazoa</taxon>
        <taxon>Spiralia</taxon>
        <taxon>Lophotrochozoa</taxon>
        <taxon>Mollusca</taxon>
        <taxon>Cephalopoda</taxon>
        <taxon>Coleoidea</taxon>
        <taxon>Octopodiformes</taxon>
        <taxon>Octopoda</taxon>
        <taxon>Incirrata</taxon>
        <taxon>Octopodidae</taxon>
        <taxon>Octopus</taxon>
    </lineage>
</organism>